<protein>
    <submittedName>
        <fullName evidence="2">Uncharacterized protein</fullName>
    </submittedName>
</protein>
<comment type="caution">
    <text evidence="2">The sequence shown here is derived from an EMBL/GenBank/DDBJ whole genome shotgun (WGS) entry which is preliminary data.</text>
</comment>
<proteinExistence type="predicted"/>
<feature type="region of interest" description="Disordered" evidence="1">
    <location>
        <begin position="140"/>
        <end position="159"/>
    </location>
</feature>
<name>A0ABU0SSK8_9ACTN</name>
<accession>A0ABU0SSK8</accession>
<feature type="region of interest" description="Disordered" evidence="1">
    <location>
        <begin position="200"/>
        <end position="287"/>
    </location>
</feature>
<feature type="compositionally biased region" description="Basic and acidic residues" evidence="1">
    <location>
        <begin position="265"/>
        <end position="275"/>
    </location>
</feature>
<organism evidence="2 3">
    <name type="scientific">Streptomyces umbrinus</name>
    <dbReference type="NCBI Taxonomy" id="67370"/>
    <lineage>
        <taxon>Bacteria</taxon>
        <taxon>Bacillati</taxon>
        <taxon>Actinomycetota</taxon>
        <taxon>Actinomycetes</taxon>
        <taxon>Kitasatosporales</taxon>
        <taxon>Streptomycetaceae</taxon>
        <taxon>Streptomyces</taxon>
        <taxon>Streptomyces phaeochromogenes group</taxon>
    </lineage>
</organism>
<dbReference type="Proteomes" id="UP001230328">
    <property type="component" value="Unassembled WGS sequence"/>
</dbReference>
<feature type="compositionally biased region" description="Low complexity" evidence="1">
    <location>
        <begin position="140"/>
        <end position="154"/>
    </location>
</feature>
<keyword evidence="3" id="KW-1185">Reference proteome</keyword>
<gene>
    <name evidence="2" type="ORF">QF035_004112</name>
</gene>
<evidence type="ECO:0000313" key="2">
    <source>
        <dbReference type="EMBL" id="MDQ1026530.1"/>
    </source>
</evidence>
<reference evidence="2 3" key="1">
    <citation type="submission" date="2023-07" db="EMBL/GenBank/DDBJ databases">
        <title>Comparative genomics of wheat-associated soil bacteria to identify genetic determinants of phenazine resistance.</title>
        <authorList>
            <person name="Mouncey N."/>
        </authorList>
    </citation>
    <scope>NUCLEOTIDE SEQUENCE [LARGE SCALE GENOMIC DNA]</scope>
    <source>
        <strain evidence="2 3">V2I4</strain>
    </source>
</reference>
<sequence length="287" mass="30787">MRVRRRASWGAVRAMKPMGPAAPVAVAARITPRTVRASWVRCTRTPSAAAVSGSRPSGRRARFAHTRAGRERRRIQARGSACSQPRPLRLPVSHSLTCSAAPSSLSVRYSWTTAERATPMPTPVSTNRLGCMPCRQASTYTSAAAPRPPATETAGSAPGEATVPVARARTVAAAAPCPTPMTSGLASGLRVTVCTRAPESPYAAPTSAPSTIRGTRSSPTIRSYEPPWPRRTRQTSPGDTYVCPTHAESTVTPARRSSSTTTTTAERRCRSSEKERRRRTERPAEWG</sequence>
<evidence type="ECO:0000256" key="1">
    <source>
        <dbReference type="SAM" id="MobiDB-lite"/>
    </source>
</evidence>
<feature type="compositionally biased region" description="Polar residues" evidence="1">
    <location>
        <begin position="207"/>
        <end position="221"/>
    </location>
</feature>
<dbReference type="EMBL" id="JAUSZI010000002">
    <property type="protein sequence ID" value="MDQ1026530.1"/>
    <property type="molecule type" value="Genomic_DNA"/>
</dbReference>
<feature type="compositionally biased region" description="Low complexity" evidence="1">
    <location>
        <begin position="254"/>
        <end position="264"/>
    </location>
</feature>
<evidence type="ECO:0000313" key="3">
    <source>
        <dbReference type="Proteomes" id="UP001230328"/>
    </source>
</evidence>